<keyword evidence="1" id="KW-0614">Plasmid</keyword>
<dbReference type="AlphaFoldDB" id="C6BPM1"/>
<dbReference type="HOGENOM" id="CLU_1702810_0_0_4"/>
<reference evidence="1" key="1">
    <citation type="submission" date="2009-06" db="EMBL/GenBank/DDBJ databases">
        <title>Complete sequence plasmid 1 of Ralstonia pickettii 12D.</title>
        <authorList>
            <consortium name="US DOE Joint Genome Institute"/>
            <person name="Lucas S."/>
            <person name="Copeland A."/>
            <person name="Lapidus A."/>
            <person name="Glavina del Rio T."/>
            <person name="Dalin E."/>
            <person name="Tice H."/>
            <person name="Bruce D."/>
            <person name="Goodwin L."/>
            <person name="Pitluck S."/>
            <person name="Sims D."/>
            <person name="Meincke L."/>
            <person name="Brettin T."/>
            <person name="Detter J.C."/>
            <person name="Han C."/>
            <person name="Larimer F."/>
            <person name="Land M."/>
            <person name="Hauser L."/>
            <person name="Kyrpides N."/>
            <person name="Ovchinnikova G."/>
            <person name="Marsh T."/>
            <person name="Richardson P."/>
        </authorList>
    </citation>
    <scope>NUCLEOTIDE SEQUENCE [LARGE SCALE GENOMIC DNA]</scope>
    <source>
        <strain evidence="1">12D</strain>
        <plasmid>12D</plasmid>
        <plasmid evidence="1">pRp12D01</plasmid>
    </source>
</reference>
<sequence>MTEQNTNSPLGDRIVAVDKDRRIVIVDEARYLSAVDKPLSLNVAKDFRNDEVRDFLMELLEQMANHKLSAEQRCLAVATGLRLPEGEISSLGTLVKVWLSEPTLREFAAALLYAALPGAQAELQNIEGLTIERSGAKAVISLNGKALCPPSGTA</sequence>
<dbReference type="KEGG" id="rpf:Rpic12D_4911"/>
<proteinExistence type="predicted"/>
<evidence type="ECO:0000313" key="1">
    <source>
        <dbReference type="EMBL" id="ACS66145.1"/>
    </source>
</evidence>
<geneLocation type="plasmid" evidence="1">
    <name>pRp12D01</name>
</geneLocation>
<dbReference type="EMBL" id="CP001646">
    <property type="protein sequence ID" value="ACS66145.1"/>
    <property type="molecule type" value="Genomic_DNA"/>
</dbReference>
<protein>
    <submittedName>
        <fullName evidence="1">Uncharacterized protein</fullName>
    </submittedName>
</protein>
<accession>C6BPM1</accession>
<gene>
    <name evidence="1" type="ordered locus">Rpic12D_4911</name>
</gene>
<organism evidence="1">
    <name type="scientific">Ralstonia pickettii (strain 12D)</name>
    <dbReference type="NCBI Taxonomy" id="428406"/>
    <lineage>
        <taxon>Bacteria</taxon>
        <taxon>Pseudomonadati</taxon>
        <taxon>Pseudomonadota</taxon>
        <taxon>Betaproteobacteria</taxon>
        <taxon>Burkholderiales</taxon>
        <taxon>Burkholderiaceae</taxon>
        <taxon>Ralstonia</taxon>
    </lineage>
</organism>
<name>C6BPM1_RALP1</name>